<organism evidence="3 4">
    <name type="scientific">Nocardioides mesophilus</name>
    <dbReference type="NCBI Taxonomy" id="433659"/>
    <lineage>
        <taxon>Bacteria</taxon>
        <taxon>Bacillati</taxon>
        <taxon>Actinomycetota</taxon>
        <taxon>Actinomycetes</taxon>
        <taxon>Propionibacteriales</taxon>
        <taxon>Nocardioidaceae</taxon>
        <taxon>Nocardioides</taxon>
    </lineage>
</organism>
<evidence type="ECO:0000259" key="2">
    <source>
        <dbReference type="Pfam" id="PF07885"/>
    </source>
</evidence>
<keyword evidence="3" id="KW-0406">Ion transport</keyword>
<keyword evidence="3" id="KW-0813">Transport</keyword>
<feature type="transmembrane region" description="Helical" evidence="1">
    <location>
        <begin position="66"/>
        <end position="94"/>
    </location>
</feature>
<keyword evidence="1" id="KW-1133">Transmembrane helix</keyword>
<evidence type="ECO:0000313" key="3">
    <source>
        <dbReference type="EMBL" id="QNN54196.1"/>
    </source>
</evidence>
<dbReference type="Pfam" id="PF07885">
    <property type="entry name" value="Ion_trans_2"/>
    <property type="match status" value="1"/>
</dbReference>
<feature type="domain" description="Potassium channel" evidence="2">
    <location>
        <begin position="21"/>
        <end position="94"/>
    </location>
</feature>
<gene>
    <name evidence="3" type="ORF">H9L09_07545</name>
</gene>
<protein>
    <submittedName>
        <fullName evidence="3">Two pore domain potassium channel family protein</fullName>
    </submittedName>
</protein>
<dbReference type="KEGG" id="nmes:H9L09_07545"/>
<dbReference type="GO" id="GO:0034220">
    <property type="term" value="P:monoatomic ion transmembrane transport"/>
    <property type="evidence" value="ECO:0007669"/>
    <property type="project" value="UniProtKB-KW"/>
</dbReference>
<dbReference type="RefSeq" id="WP_187580036.1">
    <property type="nucleotide sequence ID" value="NZ_CP060713.1"/>
</dbReference>
<proteinExistence type="predicted"/>
<dbReference type="AlphaFoldDB" id="A0A7G9RF21"/>
<keyword evidence="4" id="KW-1185">Reference proteome</keyword>
<dbReference type="EMBL" id="CP060713">
    <property type="protein sequence ID" value="QNN54196.1"/>
    <property type="molecule type" value="Genomic_DNA"/>
</dbReference>
<keyword evidence="1" id="KW-0812">Transmembrane</keyword>
<dbReference type="Gene3D" id="1.10.287.70">
    <property type="match status" value="1"/>
</dbReference>
<keyword evidence="3" id="KW-0407">Ion channel</keyword>
<dbReference type="Proteomes" id="UP000515947">
    <property type="component" value="Chromosome"/>
</dbReference>
<accession>A0A7G9RF21</accession>
<dbReference type="InterPro" id="IPR013099">
    <property type="entry name" value="K_chnl_dom"/>
</dbReference>
<keyword evidence="1" id="KW-0472">Membrane</keyword>
<sequence length="136" mass="14689">MPQLPRIRRSWLGPMLVVALALIGLSAGAVASLETGTVGSFWKGLWWATSLMTTVGFIGEQPETVAGALVSVALMLSGFVLLAWVSAALASLFVKEDTDPFEAGERRADEEILAQLRLLSDRMAELESRLGRRDDS</sequence>
<dbReference type="SUPFAM" id="SSF81324">
    <property type="entry name" value="Voltage-gated potassium channels"/>
    <property type="match status" value="1"/>
</dbReference>
<name>A0A7G9RF21_9ACTN</name>
<reference evidence="3 4" key="1">
    <citation type="submission" date="2020-08" db="EMBL/GenBank/DDBJ databases">
        <title>Genome sequence of Nocardioides mesophilus KACC 16243T.</title>
        <authorList>
            <person name="Hyun D.-W."/>
            <person name="Bae J.-W."/>
        </authorList>
    </citation>
    <scope>NUCLEOTIDE SEQUENCE [LARGE SCALE GENOMIC DNA]</scope>
    <source>
        <strain evidence="3 4">KACC 16243</strain>
    </source>
</reference>
<evidence type="ECO:0000256" key="1">
    <source>
        <dbReference type="SAM" id="Phobius"/>
    </source>
</evidence>
<evidence type="ECO:0000313" key="4">
    <source>
        <dbReference type="Proteomes" id="UP000515947"/>
    </source>
</evidence>